<dbReference type="Gene3D" id="1.10.287.110">
    <property type="entry name" value="DnaJ domain"/>
    <property type="match status" value="1"/>
</dbReference>
<dbReference type="Pfam" id="PF13370">
    <property type="entry name" value="Fer4_13"/>
    <property type="match status" value="1"/>
</dbReference>
<accession>A0ABU6RUJ4</accession>
<reference evidence="2 3" key="1">
    <citation type="journal article" date="2023" name="Plants (Basel)">
        <title>Bridging the Gap: Combining Genomics and Transcriptomics Approaches to Understand Stylosanthes scabra, an Orphan Legume from the Brazilian Caatinga.</title>
        <authorList>
            <person name="Ferreira-Neto J.R.C."/>
            <person name="da Silva M.D."/>
            <person name="Binneck E."/>
            <person name="de Melo N.F."/>
            <person name="da Silva R.H."/>
            <person name="de Melo A.L.T.M."/>
            <person name="Pandolfi V."/>
            <person name="Bustamante F.O."/>
            <person name="Brasileiro-Vidal A.C."/>
            <person name="Benko-Iseppon A.M."/>
        </authorList>
    </citation>
    <scope>NUCLEOTIDE SEQUENCE [LARGE SCALE GENOMIC DNA]</scope>
    <source>
        <tissue evidence="2">Leaves</tissue>
    </source>
</reference>
<dbReference type="PROSITE" id="PS50076">
    <property type="entry name" value="DNAJ_2"/>
    <property type="match status" value="1"/>
</dbReference>
<evidence type="ECO:0000259" key="1">
    <source>
        <dbReference type="PROSITE" id="PS50076"/>
    </source>
</evidence>
<feature type="domain" description="J" evidence="1">
    <location>
        <begin position="22"/>
        <end position="85"/>
    </location>
</feature>
<dbReference type="SUPFAM" id="SSF54862">
    <property type="entry name" value="4Fe-4S ferredoxins"/>
    <property type="match status" value="1"/>
</dbReference>
<protein>
    <recommendedName>
        <fullName evidence="1">J domain-containing protein</fullName>
    </recommendedName>
</protein>
<dbReference type="Gene3D" id="3.30.70.20">
    <property type="match status" value="1"/>
</dbReference>
<feature type="non-terminal residue" evidence="2">
    <location>
        <position position="1"/>
    </location>
</feature>
<dbReference type="Proteomes" id="UP001341840">
    <property type="component" value="Unassembled WGS sequence"/>
</dbReference>
<dbReference type="PRINTS" id="PR00625">
    <property type="entry name" value="JDOMAIN"/>
</dbReference>
<evidence type="ECO:0000313" key="3">
    <source>
        <dbReference type="Proteomes" id="UP001341840"/>
    </source>
</evidence>
<evidence type="ECO:0000313" key="2">
    <source>
        <dbReference type="EMBL" id="MED6127456.1"/>
    </source>
</evidence>
<name>A0ABU6RUJ4_9FABA</name>
<dbReference type="EMBL" id="JASCZI010031803">
    <property type="protein sequence ID" value="MED6127456.1"/>
    <property type="molecule type" value="Genomic_DNA"/>
</dbReference>
<gene>
    <name evidence="2" type="ORF">PIB30_088301</name>
</gene>
<dbReference type="InterPro" id="IPR036869">
    <property type="entry name" value="J_dom_sf"/>
</dbReference>
<dbReference type="SUPFAM" id="SSF46565">
    <property type="entry name" value="Chaperone J-domain"/>
    <property type="match status" value="1"/>
</dbReference>
<dbReference type="Pfam" id="PF00226">
    <property type="entry name" value="DnaJ"/>
    <property type="match status" value="1"/>
</dbReference>
<dbReference type="SMART" id="SM00271">
    <property type="entry name" value="DnaJ"/>
    <property type="match status" value="1"/>
</dbReference>
<dbReference type="PANTHER" id="PTHR45295:SF4">
    <property type="entry name" value="OS06G0474800 PROTEIN"/>
    <property type="match status" value="1"/>
</dbReference>
<dbReference type="CDD" id="cd06257">
    <property type="entry name" value="DnaJ"/>
    <property type="match status" value="1"/>
</dbReference>
<proteinExistence type="predicted"/>
<dbReference type="PANTHER" id="PTHR45295">
    <property type="entry name" value="CHAPERONE PROTEIN DNAJ C76, CHLOROPLASTIC"/>
    <property type="match status" value="1"/>
</dbReference>
<comment type="caution">
    <text evidence="2">The sequence shown here is derived from an EMBL/GenBank/DDBJ whole genome shotgun (WGS) entry which is preliminary data.</text>
</comment>
<sequence>QEFTTERCWTSRSFQILRAQNNYYELLGVSTESNAQQIREAYRKLQKKHHPDIVGQKGHEYTLLLNEAYEVLMRNDLKRKYDESIKQMGIAFGENNLPLGNSTWKGPIRSQALFVDENACIGCRECVHHASNTFIMDEARGCARVKVQDGDMDKNIEVSIESCPVNCIYWVNTEELAVLEFLIQPQPKEGHGVFGGGWERPENIFTAAESFKQQLKRQATTTRKNGNTS</sequence>
<keyword evidence="3" id="KW-1185">Reference proteome</keyword>
<dbReference type="InterPro" id="IPR001623">
    <property type="entry name" value="DnaJ_domain"/>
</dbReference>
<organism evidence="2 3">
    <name type="scientific">Stylosanthes scabra</name>
    <dbReference type="NCBI Taxonomy" id="79078"/>
    <lineage>
        <taxon>Eukaryota</taxon>
        <taxon>Viridiplantae</taxon>
        <taxon>Streptophyta</taxon>
        <taxon>Embryophyta</taxon>
        <taxon>Tracheophyta</taxon>
        <taxon>Spermatophyta</taxon>
        <taxon>Magnoliopsida</taxon>
        <taxon>eudicotyledons</taxon>
        <taxon>Gunneridae</taxon>
        <taxon>Pentapetalae</taxon>
        <taxon>rosids</taxon>
        <taxon>fabids</taxon>
        <taxon>Fabales</taxon>
        <taxon>Fabaceae</taxon>
        <taxon>Papilionoideae</taxon>
        <taxon>50 kb inversion clade</taxon>
        <taxon>dalbergioids sensu lato</taxon>
        <taxon>Dalbergieae</taxon>
        <taxon>Pterocarpus clade</taxon>
        <taxon>Stylosanthes</taxon>
    </lineage>
</organism>